<keyword evidence="4 5" id="KW-0472">Membrane</keyword>
<dbReference type="GO" id="GO:0022857">
    <property type="term" value="F:transmembrane transporter activity"/>
    <property type="evidence" value="ECO:0007669"/>
    <property type="project" value="InterPro"/>
</dbReference>
<organism evidence="8 9">
    <name type="scientific">Paraburkholderia azotifigens</name>
    <dbReference type="NCBI Taxonomy" id="2057004"/>
    <lineage>
        <taxon>Bacteria</taxon>
        <taxon>Pseudomonadati</taxon>
        <taxon>Pseudomonadota</taxon>
        <taxon>Betaproteobacteria</taxon>
        <taxon>Burkholderiales</taxon>
        <taxon>Burkholderiaceae</taxon>
        <taxon>Paraburkholderia</taxon>
    </lineage>
</organism>
<feature type="domain" description="Major facilitator superfamily (MFS) profile" evidence="6">
    <location>
        <begin position="15"/>
        <end position="427"/>
    </location>
</feature>
<dbReference type="PANTHER" id="PTHR11662:SF450">
    <property type="entry name" value="BLR1003 PROTEIN"/>
    <property type="match status" value="1"/>
</dbReference>
<feature type="transmembrane region" description="Helical" evidence="5">
    <location>
        <begin position="272"/>
        <end position="294"/>
    </location>
</feature>
<feature type="transmembrane region" description="Helical" evidence="5">
    <location>
        <begin position="306"/>
        <end position="328"/>
    </location>
</feature>
<feature type="transmembrane region" description="Helical" evidence="5">
    <location>
        <begin position="104"/>
        <end position="128"/>
    </location>
</feature>
<evidence type="ECO:0000259" key="6">
    <source>
        <dbReference type="PROSITE" id="PS50850"/>
    </source>
</evidence>
<feature type="transmembrane region" description="Helical" evidence="5">
    <location>
        <begin position="80"/>
        <end position="98"/>
    </location>
</feature>
<dbReference type="InterPro" id="IPR036259">
    <property type="entry name" value="MFS_trans_sf"/>
</dbReference>
<evidence type="ECO:0000256" key="2">
    <source>
        <dbReference type="ARBA" id="ARBA00022692"/>
    </source>
</evidence>
<evidence type="ECO:0000256" key="5">
    <source>
        <dbReference type="SAM" id="Phobius"/>
    </source>
</evidence>
<protein>
    <submittedName>
        <fullName evidence="8">MFS transporter</fullName>
    </submittedName>
</protein>
<sequence length="440" mass="45962">MSESIAYRSRAAWGTTAMLTCFMLLNFLDKIALGMVAVPLMAEFHLSPSAFGLIAGSFYWLFSISTVLVGFVANRMPGRVLLLAMSVSWAVLQLPIALAGGATAILVCRVLLGAAEGPAFPVAVHSLYKWFPDSKRSLPVAVIAQGAGAGLLLAGLVIPFVTQHWGWRVNFVILGAAGALWSVLWLCCGREGPIGEANPTGLAGAQHAGHVAPAGTVAPARMSYRRMLLAPSVLAVFLITFSGFWTLGLTITWLPAYLQNALGFSPGSAGRWFAFVIVVGMPATIGLSVLSQRLVRHGASGGHGRVQLVSVCLLAAGALFAALAFVPLTPVQKVLIFAVAAALPPIAIALAPAILTEMVPERQRASMIAILTAAGNLAGAIAPAVVGRFVQTRGIHDVTGYEMGFAMGAVLLALAALVALRWLDPERTRAALLRATVTVG</sequence>
<dbReference type="RefSeq" id="WP_147234994.1">
    <property type="nucleotide sequence ID" value="NZ_JAZHFZ010000036.1"/>
</dbReference>
<comment type="subcellular location">
    <subcellularLocation>
        <location evidence="1">Membrane</location>
        <topology evidence="1">Multi-pass membrane protein</topology>
    </subcellularLocation>
</comment>
<dbReference type="PROSITE" id="PS50850">
    <property type="entry name" value="MFS"/>
    <property type="match status" value="1"/>
</dbReference>
<dbReference type="PANTHER" id="PTHR11662">
    <property type="entry name" value="SOLUTE CARRIER FAMILY 17"/>
    <property type="match status" value="1"/>
</dbReference>
<dbReference type="AlphaFoldDB" id="A0A5C6VG05"/>
<evidence type="ECO:0000256" key="1">
    <source>
        <dbReference type="ARBA" id="ARBA00004141"/>
    </source>
</evidence>
<feature type="transmembrane region" description="Helical" evidence="5">
    <location>
        <begin position="167"/>
        <end position="188"/>
    </location>
</feature>
<dbReference type="InterPro" id="IPR011701">
    <property type="entry name" value="MFS"/>
</dbReference>
<comment type="caution">
    <text evidence="8">The sequence shown here is derived from an EMBL/GenBank/DDBJ whole genome shotgun (WGS) entry which is preliminary data.</text>
</comment>
<dbReference type="Proteomes" id="UP000321776">
    <property type="component" value="Unassembled WGS sequence"/>
</dbReference>
<reference evidence="8" key="2">
    <citation type="submission" date="2019-08" db="EMBL/GenBank/DDBJ databases">
        <authorList>
            <person name="Im W.-T."/>
        </authorList>
    </citation>
    <scope>NUCLEOTIDE SEQUENCE</scope>
    <source>
        <strain evidence="8">NF 2-5-3</strain>
    </source>
</reference>
<proteinExistence type="predicted"/>
<evidence type="ECO:0000313" key="9">
    <source>
        <dbReference type="Proteomes" id="UP000321776"/>
    </source>
</evidence>
<dbReference type="Pfam" id="PF07690">
    <property type="entry name" value="MFS_1"/>
    <property type="match status" value="1"/>
</dbReference>
<dbReference type="GO" id="GO:0016020">
    <property type="term" value="C:membrane"/>
    <property type="evidence" value="ECO:0007669"/>
    <property type="project" value="UniProtKB-SubCell"/>
</dbReference>
<keyword evidence="10" id="KW-1185">Reference proteome</keyword>
<dbReference type="EMBL" id="VOQS01000003">
    <property type="protein sequence ID" value="TXC82318.1"/>
    <property type="molecule type" value="Genomic_DNA"/>
</dbReference>
<feature type="transmembrane region" description="Helical" evidence="5">
    <location>
        <begin position="228"/>
        <end position="252"/>
    </location>
</feature>
<name>A0A5C6VG05_9BURK</name>
<reference evidence="8 9" key="1">
    <citation type="journal article" date="2018" name="Int. J. Syst. Evol. Microbiol.">
        <title>Paraburkholderia azotifigens sp. nov., a nitrogen-fixing bacterium isolated from paddy soil.</title>
        <authorList>
            <person name="Choi G.M."/>
            <person name="Im W.T."/>
        </authorList>
    </citation>
    <scope>NUCLEOTIDE SEQUENCE [LARGE SCALE GENOMIC DNA]</scope>
    <source>
        <strain evidence="8 9">NF 2-5-3</strain>
    </source>
</reference>
<keyword evidence="2 5" id="KW-0812">Transmembrane</keyword>
<evidence type="ECO:0000313" key="7">
    <source>
        <dbReference type="EMBL" id="MEM5344569.1"/>
    </source>
</evidence>
<dbReference type="Gene3D" id="1.20.1250.20">
    <property type="entry name" value="MFS general substrate transporter like domains"/>
    <property type="match status" value="2"/>
</dbReference>
<evidence type="ECO:0000256" key="4">
    <source>
        <dbReference type="ARBA" id="ARBA00023136"/>
    </source>
</evidence>
<dbReference type="SUPFAM" id="SSF103473">
    <property type="entry name" value="MFS general substrate transporter"/>
    <property type="match status" value="1"/>
</dbReference>
<dbReference type="InterPro" id="IPR020846">
    <property type="entry name" value="MFS_dom"/>
</dbReference>
<feature type="transmembrane region" description="Helical" evidence="5">
    <location>
        <begin position="12"/>
        <end position="38"/>
    </location>
</feature>
<feature type="transmembrane region" description="Helical" evidence="5">
    <location>
        <begin position="140"/>
        <end position="161"/>
    </location>
</feature>
<dbReference type="Proteomes" id="UP001481677">
    <property type="component" value="Unassembled WGS sequence"/>
</dbReference>
<dbReference type="EMBL" id="JAZHGA010000035">
    <property type="protein sequence ID" value="MEM5344569.1"/>
    <property type="molecule type" value="Genomic_DNA"/>
</dbReference>
<feature type="transmembrane region" description="Helical" evidence="5">
    <location>
        <begin position="367"/>
        <end position="391"/>
    </location>
</feature>
<feature type="transmembrane region" description="Helical" evidence="5">
    <location>
        <begin position="403"/>
        <end position="423"/>
    </location>
</feature>
<evidence type="ECO:0000313" key="8">
    <source>
        <dbReference type="EMBL" id="TXC82318.1"/>
    </source>
</evidence>
<accession>A0A5C6VG05</accession>
<reference evidence="7 10" key="3">
    <citation type="submission" date="2024-01" db="EMBL/GenBank/DDBJ databases">
        <title>The diversity of rhizobia nodulating Mimosa spp. in eleven states of Brazil covering several biomes is determined by host plant, location, and edaphic factors.</title>
        <authorList>
            <person name="Rouws L."/>
            <person name="Barauna A."/>
            <person name="Beukes C."/>
            <person name="De Faria S.M."/>
            <person name="Gross E."/>
            <person name="Dos Reis Junior F.B."/>
            <person name="Simon M."/>
            <person name="Maluk M."/>
            <person name="Odee D.W."/>
            <person name="Kenicer G."/>
            <person name="Young J.P.W."/>
            <person name="Reis V.M."/>
            <person name="Zilli J."/>
            <person name="James E.K."/>
        </authorList>
    </citation>
    <scope>NUCLEOTIDE SEQUENCE [LARGE SCALE GENOMIC DNA]</scope>
    <source>
        <strain evidence="7 10">JPY530</strain>
    </source>
</reference>
<evidence type="ECO:0000256" key="3">
    <source>
        <dbReference type="ARBA" id="ARBA00022989"/>
    </source>
</evidence>
<dbReference type="InterPro" id="IPR050382">
    <property type="entry name" value="MFS_Na/Anion_cotransporter"/>
</dbReference>
<gene>
    <name evidence="8" type="ORF">FRZ40_17645</name>
    <name evidence="7" type="ORF">V4C56_33705</name>
</gene>
<evidence type="ECO:0000313" key="10">
    <source>
        <dbReference type="Proteomes" id="UP001481677"/>
    </source>
</evidence>
<feature type="transmembrane region" description="Helical" evidence="5">
    <location>
        <begin position="50"/>
        <end position="73"/>
    </location>
</feature>
<feature type="transmembrane region" description="Helical" evidence="5">
    <location>
        <begin position="334"/>
        <end position="355"/>
    </location>
</feature>
<keyword evidence="3 5" id="KW-1133">Transmembrane helix</keyword>